<dbReference type="InterPro" id="IPR003594">
    <property type="entry name" value="HATPase_dom"/>
</dbReference>
<organism evidence="3 4">
    <name type="scientific">Catenuloplanes niger</name>
    <dbReference type="NCBI Taxonomy" id="587534"/>
    <lineage>
        <taxon>Bacteria</taxon>
        <taxon>Bacillati</taxon>
        <taxon>Actinomycetota</taxon>
        <taxon>Actinomycetes</taxon>
        <taxon>Micromonosporales</taxon>
        <taxon>Micromonosporaceae</taxon>
        <taxon>Catenuloplanes</taxon>
    </lineage>
</organism>
<sequence length="127" mass="13305">MAEPLRTGFTITTLPALRRAVHRHAARSGLTGVVLYRFVVAVHEVAVNAVRHGGGSGRLELWRSGSALYCRITDDGSGGLNSTIHCPPPDAASGRGMWLARNGTDSLLVHSGESGTAVTLLAHLTPA</sequence>
<dbReference type="EMBL" id="JAVDYC010000001">
    <property type="protein sequence ID" value="MDR7323751.1"/>
    <property type="molecule type" value="Genomic_DNA"/>
</dbReference>
<dbReference type="InterPro" id="IPR036890">
    <property type="entry name" value="HATPase_C_sf"/>
</dbReference>
<evidence type="ECO:0000256" key="1">
    <source>
        <dbReference type="ARBA" id="ARBA00022527"/>
    </source>
</evidence>
<dbReference type="RefSeq" id="WP_310416129.1">
    <property type="nucleotide sequence ID" value="NZ_JAVDYC010000001.1"/>
</dbReference>
<dbReference type="Gene3D" id="3.30.565.10">
    <property type="entry name" value="Histidine kinase-like ATPase, C-terminal domain"/>
    <property type="match status" value="1"/>
</dbReference>
<dbReference type="PANTHER" id="PTHR35526">
    <property type="entry name" value="ANTI-SIGMA-F FACTOR RSBW-RELATED"/>
    <property type="match status" value="1"/>
</dbReference>
<keyword evidence="1" id="KW-0808">Transferase</keyword>
<dbReference type="AlphaFoldDB" id="A0AAE3ZRT8"/>
<proteinExistence type="predicted"/>
<name>A0AAE3ZRT8_9ACTN</name>
<evidence type="ECO:0000259" key="2">
    <source>
        <dbReference type="Pfam" id="PF13581"/>
    </source>
</evidence>
<dbReference type="Pfam" id="PF13581">
    <property type="entry name" value="HATPase_c_2"/>
    <property type="match status" value="1"/>
</dbReference>
<dbReference type="PANTHER" id="PTHR35526:SF3">
    <property type="entry name" value="ANTI-SIGMA-F FACTOR RSBW"/>
    <property type="match status" value="1"/>
</dbReference>
<keyword evidence="4" id="KW-1185">Reference proteome</keyword>
<dbReference type="SUPFAM" id="SSF55874">
    <property type="entry name" value="ATPase domain of HSP90 chaperone/DNA topoisomerase II/histidine kinase"/>
    <property type="match status" value="1"/>
</dbReference>
<protein>
    <submittedName>
        <fullName evidence="3">Anti-sigma regulatory factor (Ser/Thr protein kinase)</fullName>
    </submittedName>
</protein>
<gene>
    <name evidence="3" type="ORF">J2S44_004001</name>
</gene>
<feature type="domain" description="Histidine kinase/HSP90-like ATPase" evidence="2">
    <location>
        <begin position="12"/>
        <end position="120"/>
    </location>
</feature>
<comment type="caution">
    <text evidence="3">The sequence shown here is derived from an EMBL/GenBank/DDBJ whole genome shotgun (WGS) entry which is preliminary data.</text>
</comment>
<dbReference type="InterPro" id="IPR050267">
    <property type="entry name" value="Anti-sigma-factor_SerPK"/>
</dbReference>
<evidence type="ECO:0000313" key="3">
    <source>
        <dbReference type="EMBL" id="MDR7323751.1"/>
    </source>
</evidence>
<dbReference type="Proteomes" id="UP001183629">
    <property type="component" value="Unassembled WGS sequence"/>
</dbReference>
<keyword evidence="1" id="KW-0418">Kinase</keyword>
<evidence type="ECO:0000313" key="4">
    <source>
        <dbReference type="Proteomes" id="UP001183629"/>
    </source>
</evidence>
<dbReference type="GO" id="GO:0004674">
    <property type="term" value="F:protein serine/threonine kinase activity"/>
    <property type="evidence" value="ECO:0007669"/>
    <property type="project" value="UniProtKB-KW"/>
</dbReference>
<dbReference type="CDD" id="cd16936">
    <property type="entry name" value="HATPase_RsbW-like"/>
    <property type="match status" value="1"/>
</dbReference>
<accession>A0AAE3ZRT8</accession>
<reference evidence="3 4" key="1">
    <citation type="submission" date="2023-07" db="EMBL/GenBank/DDBJ databases">
        <title>Sequencing the genomes of 1000 actinobacteria strains.</title>
        <authorList>
            <person name="Klenk H.-P."/>
        </authorList>
    </citation>
    <scope>NUCLEOTIDE SEQUENCE [LARGE SCALE GENOMIC DNA]</scope>
    <source>
        <strain evidence="3 4">DSM 44711</strain>
    </source>
</reference>
<keyword evidence="1" id="KW-0723">Serine/threonine-protein kinase</keyword>